<dbReference type="GO" id="GO:0008168">
    <property type="term" value="F:methyltransferase activity"/>
    <property type="evidence" value="ECO:0007669"/>
    <property type="project" value="UniProtKB-KW"/>
</dbReference>
<dbReference type="InterPro" id="IPR041698">
    <property type="entry name" value="Methyltransf_25"/>
</dbReference>
<dbReference type="EMBL" id="JAMD01000001">
    <property type="protein sequence ID" value="KEJ97444.1"/>
    <property type="molecule type" value="Genomic_DNA"/>
</dbReference>
<dbReference type="Proteomes" id="UP000027746">
    <property type="component" value="Unassembled WGS sequence"/>
</dbReference>
<dbReference type="GeneID" id="68869976"/>
<dbReference type="AlphaFoldDB" id="A0A073J677"/>
<dbReference type="OrthoDB" id="9777638at2"/>
<dbReference type="GO" id="GO:0032259">
    <property type="term" value="P:methylation"/>
    <property type="evidence" value="ECO:0007669"/>
    <property type="project" value="UniProtKB-KW"/>
</dbReference>
<evidence type="ECO:0000313" key="5">
    <source>
        <dbReference type="Proteomes" id="UP000027746"/>
    </source>
</evidence>
<comment type="caution">
    <text evidence="4">The sequence shown here is derived from an EMBL/GenBank/DDBJ whole genome shotgun (WGS) entry which is preliminary data.</text>
</comment>
<reference evidence="4 5" key="1">
    <citation type="submission" date="2014-01" db="EMBL/GenBank/DDBJ databases">
        <title>Sulfitobacter sp. H3 (MCCC 1A00686) Genome Sequencing.</title>
        <authorList>
            <person name="Lai Q."/>
            <person name="Hong Z."/>
        </authorList>
    </citation>
    <scope>NUCLEOTIDE SEQUENCE [LARGE SCALE GENOMIC DNA]</scope>
    <source>
        <strain evidence="4 5">H3</strain>
    </source>
</reference>
<dbReference type="Gene3D" id="3.40.50.150">
    <property type="entry name" value="Vaccinia Virus protein VP39"/>
    <property type="match status" value="1"/>
</dbReference>
<dbReference type="PANTHER" id="PTHR43861">
    <property type="entry name" value="TRANS-ACONITATE 2-METHYLTRANSFERASE-RELATED"/>
    <property type="match status" value="1"/>
</dbReference>
<sequence>MSDNSAQAEFWASESGRNWVRHQRGLDTIMAPVLDAVLEHAALQAGETVLDIGCGTGAATLRAAQAVGSQGAVHGYDISPVLLELAAKRTADLPQVTLTQADAQTHVFAKGKADALISRFGVMFFADTTAAFANLARALRPGGRMVMAAWGPAHLNPWFMDPARVASGRLGTPPKVDRTLPGPFAFEDADRVTRLLGAAGLNATVTPVDLRLGALDTLDALAEQSCHIGPAVGIMRDFNATDADRTAIRDGIAQAFSAYDTDTGVRVPARINLITARV</sequence>
<accession>A0A073J677</accession>
<keyword evidence="5" id="KW-1185">Reference proteome</keyword>
<dbReference type="InterPro" id="IPR029063">
    <property type="entry name" value="SAM-dependent_MTases_sf"/>
</dbReference>
<feature type="domain" description="Methyltransferase" evidence="3">
    <location>
        <begin position="49"/>
        <end position="143"/>
    </location>
</feature>
<dbReference type="RefSeq" id="WP_037920257.1">
    <property type="nucleotide sequence ID" value="NZ_CP054599.1"/>
</dbReference>
<gene>
    <name evidence="4" type="ORF">SUH3_00240</name>
</gene>
<keyword evidence="1" id="KW-0489">Methyltransferase</keyword>
<evidence type="ECO:0000256" key="2">
    <source>
        <dbReference type="ARBA" id="ARBA00022679"/>
    </source>
</evidence>
<protein>
    <recommendedName>
        <fullName evidence="3">Methyltransferase domain-containing protein</fullName>
    </recommendedName>
</protein>
<proteinExistence type="predicted"/>
<organism evidence="4 5">
    <name type="scientific">Pseudosulfitobacter pseudonitzschiae</name>
    <dbReference type="NCBI Taxonomy" id="1402135"/>
    <lineage>
        <taxon>Bacteria</taxon>
        <taxon>Pseudomonadati</taxon>
        <taxon>Pseudomonadota</taxon>
        <taxon>Alphaproteobacteria</taxon>
        <taxon>Rhodobacterales</taxon>
        <taxon>Roseobacteraceae</taxon>
        <taxon>Pseudosulfitobacter</taxon>
    </lineage>
</organism>
<dbReference type="Pfam" id="PF13649">
    <property type="entry name" value="Methyltransf_25"/>
    <property type="match status" value="1"/>
</dbReference>
<dbReference type="SUPFAM" id="SSF53335">
    <property type="entry name" value="S-adenosyl-L-methionine-dependent methyltransferases"/>
    <property type="match status" value="1"/>
</dbReference>
<evidence type="ECO:0000313" key="4">
    <source>
        <dbReference type="EMBL" id="KEJ97444.1"/>
    </source>
</evidence>
<dbReference type="CDD" id="cd02440">
    <property type="entry name" value="AdoMet_MTases"/>
    <property type="match status" value="1"/>
</dbReference>
<dbReference type="PANTHER" id="PTHR43861:SF1">
    <property type="entry name" value="TRANS-ACONITATE 2-METHYLTRANSFERASE"/>
    <property type="match status" value="1"/>
</dbReference>
<evidence type="ECO:0000259" key="3">
    <source>
        <dbReference type="Pfam" id="PF13649"/>
    </source>
</evidence>
<name>A0A073J677_9RHOB</name>
<keyword evidence="2" id="KW-0808">Transferase</keyword>
<evidence type="ECO:0000256" key="1">
    <source>
        <dbReference type="ARBA" id="ARBA00022603"/>
    </source>
</evidence>